<dbReference type="PRINTS" id="PR02045">
    <property type="entry name" value="F138DOMAIN"/>
</dbReference>
<keyword evidence="2" id="KW-1185">Reference proteome</keyword>
<reference evidence="1" key="2">
    <citation type="submission" date="2025-08" db="UniProtKB">
        <authorList>
            <consortium name="Ensembl"/>
        </authorList>
    </citation>
    <scope>IDENTIFICATION</scope>
</reference>
<dbReference type="Ensembl" id="ENSPANT00000079664.1">
    <property type="protein sequence ID" value="ENSPANP00000053568.1"/>
    <property type="gene ID" value="ENSPANG00000041009.1"/>
</dbReference>
<dbReference type="GeneTree" id="ENSGT00940000166898"/>
<dbReference type="PANTHER" id="PTHR12138:SF152">
    <property type="entry name" value="C2H2-TYPE DOMAIN-CONTAINING PROTEIN"/>
    <property type="match status" value="1"/>
</dbReference>
<accession>A0A8I5N2K6</accession>
<evidence type="ECO:0000313" key="1">
    <source>
        <dbReference type="Ensembl" id="ENSPANP00000053568.1"/>
    </source>
</evidence>
<dbReference type="PANTHER" id="PTHR12138">
    <property type="entry name" value="PRIMATE-EXPANDED PROTEIN FAMILY"/>
    <property type="match status" value="1"/>
</dbReference>
<name>A0A8I5N2K6_PAPAN</name>
<protein>
    <submittedName>
        <fullName evidence="1">Uncharacterized protein</fullName>
    </submittedName>
</protein>
<proteinExistence type="predicted"/>
<evidence type="ECO:0000313" key="2">
    <source>
        <dbReference type="Proteomes" id="UP000028761"/>
    </source>
</evidence>
<dbReference type="AlphaFoldDB" id="A0A8I5N2K6"/>
<organism evidence="1 2">
    <name type="scientific">Papio anubis</name>
    <name type="common">Olive baboon</name>
    <dbReference type="NCBI Taxonomy" id="9555"/>
    <lineage>
        <taxon>Eukaryota</taxon>
        <taxon>Metazoa</taxon>
        <taxon>Chordata</taxon>
        <taxon>Craniata</taxon>
        <taxon>Vertebrata</taxon>
        <taxon>Euteleostomi</taxon>
        <taxon>Mammalia</taxon>
        <taxon>Eutheria</taxon>
        <taxon>Euarchontoglires</taxon>
        <taxon>Primates</taxon>
        <taxon>Haplorrhini</taxon>
        <taxon>Catarrhini</taxon>
        <taxon>Cercopithecidae</taxon>
        <taxon>Cercopithecinae</taxon>
        <taxon>Papio</taxon>
    </lineage>
</organism>
<sequence>MANTCLMPIKEMDCLKEFLNFLQKATHMMEETQVLEPEIQLWDLGWSLVLLLLPRLECNGVISAHCNLRLLGSSDSPASAFHVAGITGTHHQAQLMFCIFSKDGVSPCWPGWS</sequence>
<reference evidence="1 2" key="1">
    <citation type="submission" date="2012-03" db="EMBL/GenBank/DDBJ databases">
        <title>Whole Genome Assembly of Papio anubis.</title>
        <authorList>
            <person name="Liu Y.L."/>
            <person name="Abraham K.A."/>
            <person name="Akbar H.A."/>
            <person name="Ali S.A."/>
            <person name="Anosike U.A."/>
            <person name="Aqrawi P.A."/>
            <person name="Arias F.A."/>
            <person name="Attaway T.A."/>
            <person name="Awwad R.A."/>
            <person name="Babu C.B."/>
            <person name="Bandaranaike D.B."/>
            <person name="Battles P.B."/>
            <person name="Bell A.B."/>
            <person name="Beltran B.B."/>
            <person name="Berhane-Mersha D.B."/>
            <person name="Bess C.B."/>
            <person name="Bickham C.B."/>
            <person name="Bolden T.B."/>
            <person name="Carter K.C."/>
            <person name="Chau D.C."/>
            <person name="Chavez A.C."/>
            <person name="Clerc-Blankenburg K.C."/>
            <person name="Coyle M.C."/>
            <person name="Dao M.D."/>
            <person name="Davila M.L.D."/>
            <person name="Davy-Carroll L.D."/>
            <person name="Denson S.D."/>
            <person name="Dinh H.D."/>
            <person name="Fernandez S.F."/>
            <person name="Fernando P.F."/>
            <person name="Forbes L.F."/>
            <person name="Francis C.F."/>
            <person name="Francisco L.F."/>
            <person name="Fu Q.F."/>
            <person name="Garcia-Iii R.G."/>
            <person name="Garrett T.G."/>
            <person name="Gross S.G."/>
            <person name="Gubbala S.G."/>
            <person name="Hirani K.H."/>
            <person name="Hogues M.H."/>
            <person name="Hollins B.H."/>
            <person name="Jackson L.J."/>
            <person name="Javaid M.J."/>
            <person name="Jhangiani S.J."/>
            <person name="Johnson A.J."/>
            <person name="Johnson B.J."/>
            <person name="Jones J.J."/>
            <person name="Joshi V.J."/>
            <person name="Kalu J.K."/>
            <person name="Khan N.K."/>
            <person name="Korchina V.K."/>
            <person name="Kovar C.K."/>
            <person name="Lago L.L."/>
            <person name="Lara F.L."/>
            <person name="Le T.-K.L."/>
            <person name="Lee S.L."/>
            <person name="Legall-Iii F.L."/>
            <person name="Lemon S.L."/>
            <person name="Liu J.L."/>
            <person name="Liu Y.-S.L."/>
            <person name="Liyanage D.L."/>
            <person name="Lopez J.L."/>
            <person name="Lorensuhewa L.L."/>
            <person name="Mata R.M."/>
            <person name="Mathew T.M."/>
            <person name="Mercado C.M."/>
            <person name="Mercado I.M."/>
            <person name="Morales K.M."/>
            <person name="Morgan M.M."/>
            <person name="Munidasa M.M."/>
            <person name="Ngo D.N."/>
            <person name="Nguyen L.N."/>
            <person name="Nguyen T.N."/>
            <person name="Nguyen N.N."/>
            <person name="Obregon M.O."/>
            <person name="Okwuonu G.O."/>
            <person name="Ongeri F.O."/>
            <person name="Onwere C.O."/>
            <person name="Osifeso I.O."/>
            <person name="Parra A.P."/>
            <person name="Patil S.P."/>
            <person name="Perez A.P."/>
            <person name="Perez Y.P."/>
            <person name="Pham C.P."/>
            <person name="Pu L.-L.P."/>
            <person name="Puazo M.P."/>
            <person name="Quiroz J.Q."/>
            <person name="Rouhana J.R."/>
            <person name="Ruiz M.R."/>
            <person name="Ruiz S.-J.R."/>
            <person name="Saada N.S."/>
            <person name="Santibanez J.S."/>
            <person name="Scheel M.S."/>
            <person name="Schneider B.S."/>
            <person name="Simmons D.S."/>
            <person name="Sisson I.S."/>
            <person name="Tang L.-Y.T."/>
            <person name="Thornton R.T."/>
            <person name="Tisius J.T."/>
            <person name="Toledanes G.T."/>
            <person name="Trejos Z.T."/>
            <person name="Usmani K.U."/>
            <person name="Varghese R.V."/>
            <person name="Vattathil S.V."/>
            <person name="Vee V.V."/>
            <person name="Walker D.W."/>
            <person name="Weissenberger G.W."/>
            <person name="White C.W."/>
            <person name="Williams A.W."/>
            <person name="Woodworth J.W."/>
            <person name="Wright R.W."/>
            <person name="Zhu Y.Z."/>
            <person name="Han Y.H."/>
            <person name="Newsham I.N."/>
            <person name="Nazareth L.N."/>
            <person name="Worley K.W."/>
            <person name="Muzny D.M."/>
            <person name="Rogers J.R."/>
            <person name="Gibbs R.G."/>
        </authorList>
    </citation>
    <scope>NUCLEOTIDE SEQUENCE [LARGE SCALE GENOMIC DNA]</scope>
</reference>
<reference evidence="1" key="3">
    <citation type="submission" date="2025-09" db="UniProtKB">
        <authorList>
            <consortium name="Ensembl"/>
        </authorList>
    </citation>
    <scope>IDENTIFICATION</scope>
</reference>
<dbReference type="Proteomes" id="UP000028761">
    <property type="component" value="Chromosome 3"/>
</dbReference>